<dbReference type="InterPro" id="IPR027417">
    <property type="entry name" value="P-loop_NTPase"/>
</dbReference>
<reference evidence="1 2" key="1">
    <citation type="submission" date="2019-01" db="EMBL/GenBank/DDBJ databases">
        <authorList>
            <consortium name="Pathogen Informatics"/>
        </authorList>
    </citation>
    <scope>NUCLEOTIDE SEQUENCE [LARGE SCALE GENOMIC DNA]</scope>
    <source>
        <strain evidence="1 2">NCTC10168</strain>
    </source>
</reference>
<accession>A0A449B4X3</accession>
<sequence>MISKNSINLIDNTFQIDKLAHCYIISGSGKINLNEILIYIINKINYEKIDSLNIETLPGNILFFEKELSKEKIVSVLENSTLSSFSENQLKIIILKDVDLASNSTLNSLLKSIEEPSSNTIFILTTNYINKILPTIKSRSIILKIEKLNKIDLQKEFIEKGYSKESSWFFSNIFDDYFYSQDILEENSFDLINELINNFEKSFKNKNFLYAFLAKYSKKDSFKKLKILLLSLRFIITWKFNFFNETTFYFKGFKSKLLKANIDYFSFFKALDKYLSIENNNFNYFLQVENLFIELMESYG</sequence>
<keyword evidence="2" id="KW-1185">Reference proteome</keyword>
<evidence type="ECO:0000313" key="2">
    <source>
        <dbReference type="Proteomes" id="UP000290243"/>
    </source>
</evidence>
<dbReference type="NCBIfam" id="NF005515">
    <property type="entry name" value="PRK07132.1"/>
    <property type="match status" value="1"/>
</dbReference>
<dbReference type="Proteomes" id="UP000290243">
    <property type="component" value="Chromosome"/>
</dbReference>
<dbReference type="GO" id="GO:0006261">
    <property type="term" value="P:DNA-templated DNA replication"/>
    <property type="evidence" value="ECO:0007669"/>
    <property type="project" value="TreeGrafter"/>
</dbReference>
<dbReference type="InterPro" id="IPR050238">
    <property type="entry name" value="DNA_Rep/Repair_Clamp_Loader"/>
</dbReference>
<evidence type="ECO:0000313" key="1">
    <source>
        <dbReference type="EMBL" id="VEU75578.1"/>
    </source>
</evidence>
<proteinExistence type="predicted"/>
<dbReference type="EMBL" id="LR215037">
    <property type="protein sequence ID" value="VEU75578.1"/>
    <property type="molecule type" value="Genomic_DNA"/>
</dbReference>
<dbReference type="KEGG" id="mmau:NCTC10168_00504"/>
<dbReference type="PANTHER" id="PTHR11669:SF8">
    <property type="entry name" value="DNA POLYMERASE III SUBUNIT DELTA"/>
    <property type="match status" value="1"/>
</dbReference>
<dbReference type="RefSeq" id="WP_129646800.1">
    <property type="nucleotide sequence ID" value="NZ_LR215037.1"/>
</dbReference>
<dbReference type="PANTHER" id="PTHR11669">
    <property type="entry name" value="REPLICATION FACTOR C / DNA POLYMERASE III GAMMA-TAU SUBUNIT"/>
    <property type="match status" value="1"/>
</dbReference>
<dbReference type="SUPFAM" id="SSF52540">
    <property type="entry name" value="P-loop containing nucleoside triphosphate hydrolases"/>
    <property type="match status" value="1"/>
</dbReference>
<dbReference type="Gene3D" id="3.40.50.300">
    <property type="entry name" value="P-loop containing nucleotide triphosphate hydrolases"/>
    <property type="match status" value="1"/>
</dbReference>
<name>A0A449B4X3_9BACT</name>
<organism evidence="1 2">
    <name type="scientific">Mycoplasmopsis maculosa</name>
    <dbReference type="NCBI Taxonomy" id="114885"/>
    <lineage>
        <taxon>Bacteria</taxon>
        <taxon>Bacillati</taxon>
        <taxon>Mycoplasmatota</taxon>
        <taxon>Mycoplasmoidales</taxon>
        <taxon>Metamycoplasmataceae</taxon>
        <taxon>Mycoplasmopsis</taxon>
    </lineage>
</organism>
<dbReference type="Pfam" id="PF13177">
    <property type="entry name" value="DNA_pol3_delta2"/>
    <property type="match status" value="1"/>
</dbReference>
<gene>
    <name evidence="1" type="primary">holB</name>
    <name evidence="1" type="ORF">NCTC10168_00504</name>
</gene>
<protein>
    <submittedName>
        <fullName evidence="1">DNA polymerase III subunit delta</fullName>
    </submittedName>
</protein>
<dbReference type="OrthoDB" id="396138at2"/>
<dbReference type="AlphaFoldDB" id="A0A449B4X3"/>